<evidence type="ECO:0000256" key="1">
    <source>
        <dbReference type="SAM" id="SignalP"/>
    </source>
</evidence>
<dbReference type="OrthoDB" id="638783at2"/>
<reference evidence="2 3" key="1">
    <citation type="submission" date="2018-12" db="EMBL/GenBank/DDBJ databases">
        <title>Mangrovimonas spongiae sp. nov., a novel member of the genus Mangrovimonas isolated from marine sponge.</title>
        <authorList>
            <person name="Zhuang L."/>
            <person name="Luo L."/>
        </authorList>
    </citation>
    <scope>NUCLEOTIDE SEQUENCE [LARGE SCALE GENOMIC DNA]</scope>
    <source>
        <strain evidence="2 3">HN-E26</strain>
    </source>
</reference>
<feature type="signal peptide" evidence="1">
    <location>
        <begin position="1"/>
        <end position="21"/>
    </location>
</feature>
<dbReference type="InterPro" id="IPR058087">
    <property type="entry name" value="XAC2610_dom"/>
</dbReference>
<dbReference type="AlphaFoldDB" id="A0A3R9NLE5"/>
<sequence length="291" mass="33592">MLKFTLVILLFLFTLTGNSQSCYTGYLGKYSITLVMYHYSDDISHAYYVYNKYDNPIKVNGSLKEGELKLFEKDKSANTLATLIFKNFKKNDKIIKGKWTNKSNTEGLQILLKKDFDITNGDNVEWDTKELIQSSSTKNHYFKTIITKEVGRFYGRIIGVKIFEKETDRLIQTIDLDCQLFGIDSVRIGDYNFDGIEDFSVFETSYAGPNTSSIYILRDVNSDKYIVSDFKGVSLEFDKDSKLIYEHNQCCAGRSHMNATYKVVNNTMVLVQKKCIEYDSEKEDFIEVDCE</sequence>
<keyword evidence="1" id="KW-0732">Signal</keyword>
<dbReference type="NCBIfam" id="NF047539">
    <property type="entry name" value="XAC2610_fam"/>
    <property type="match status" value="1"/>
</dbReference>
<dbReference type="EMBL" id="RWBG01000005">
    <property type="protein sequence ID" value="RSK38626.1"/>
    <property type="molecule type" value="Genomic_DNA"/>
</dbReference>
<keyword evidence="3" id="KW-1185">Reference proteome</keyword>
<dbReference type="Proteomes" id="UP000270620">
    <property type="component" value="Unassembled WGS sequence"/>
</dbReference>
<evidence type="ECO:0000313" key="3">
    <source>
        <dbReference type="Proteomes" id="UP000270620"/>
    </source>
</evidence>
<organism evidence="2 3">
    <name type="scientific">Mangrovimonas spongiae</name>
    <dbReference type="NCBI Taxonomy" id="2494697"/>
    <lineage>
        <taxon>Bacteria</taxon>
        <taxon>Pseudomonadati</taxon>
        <taxon>Bacteroidota</taxon>
        <taxon>Flavobacteriia</taxon>
        <taxon>Flavobacteriales</taxon>
        <taxon>Flavobacteriaceae</taxon>
        <taxon>Mangrovimonas</taxon>
    </lineage>
</organism>
<comment type="caution">
    <text evidence="2">The sequence shown here is derived from an EMBL/GenBank/DDBJ whole genome shotgun (WGS) entry which is preliminary data.</text>
</comment>
<feature type="chain" id="PRO_5018664631" description="VCBS repeat-containing protein" evidence="1">
    <location>
        <begin position="22"/>
        <end position="291"/>
    </location>
</feature>
<name>A0A3R9NLE5_9FLAO</name>
<proteinExistence type="predicted"/>
<accession>A0A3R9NLE5</accession>
<evidence type="ECO:0000313" key="2">
    <source>
        <dbReference type="EMBL" id="RSK38626.1"/>
    </source>
</evidence>
<evidence type="ECO:0008006" key="4">
    <source>
        <dbReference type="Google" id="ProtNLM"/>
    </source>
</evidence>
<protein>
    <recommendedName>
        <fullName evidence="4">VCBS repeat-containing protein</fullName>
    </recommendedName>
</protein>
<gene>
    <name evidence="2" type="ORF">EJA19_11245</name>
</gene>